<evidence type="ECO:0000313" key="3">
    <source>
        <dbReference type="Proteomes" id="UP000030697"/>
    </source>
</evidence>
<protein>
    <submittedName>
        <fullName evidence="2">Uncharacterized protein</fullName>
    </submittedName>
</protein>
<name>W7J5I8_PLAFA</name>
<feature type="transmembrane region" description="Helical" evidence="1">
    <location>
        <begin position="108"/>
        <end position="134"/>
    </location>
</feature>
<feature type="transmembrane region" description="Helical" evidence="1">
    <location>
        <begin position="348"/>
        <end position="366"/>
    </location>
</feature>
<dbReference type="OrthoDB" id="375301at2759"/>
<dbReference type="AlphaFoldDB" id="W7J5I8"/>
<gene>
    <name evidence="2" type="ORF">C923_05138</name>
</gene>
<keyword evidence="1" id="KW-0812">Transmembrane</keyword>
<keyword evidence="1" id="KW-0472">Membrane</keyword>
<proteinExistence type="predicted"/>
<accession>W7J5I8</accession>
<keyword evidence="1" id="KW-1133">Transmembrane helix</keyword>
<organism evidence="2 3">
    <name type="scientific">Plasmodium falciparum UGT5.1</name>
    <dbReference type="NCBI Taxonomy" id="1237627"/>
    <lineage>
        <taxon>Eukaryota</taxon>
        <taxon>Sar</taxon>
        <taxon>Alveolata</taxon>
        <taxon>Apicomplexa</taxon>
        <taxon>Aconoidasida</taxon>
        <taxon>Haemosporida</taxon>
        <taxon>Plasmodiidae</taxon>
        <taxon>Plasmodium</taxon>
        <taxon>Plasmodium (Laverania)</taxon>
    </lineage>
</organism>
<sequence length="417" mass="51071">MPEPKQIYANNIFDNDKLKRFFLKYRSKEKVLYSFTSENDIINEEKRKSKNNLCMLKYKNICLNIHTSKFFKYSKWKYDFISDIFISILLFGCLIEIIFNFLMDSTYIFYFMFFDIISFMLLFFDIFLFEKYFFDFFIYFTNSLYTWKKIDKDNIIYLIQLFKSLRIIKIYRFVINFIKKHTKEKYKHRNEWNFEKMESMKNRPLKESLKFTNKMHLALIKRYFMSLIFIMLSYIMIEIAIQKNKRDEEYLISIKSKRKLKNFINKKEIDISGINYLLWDFTNLSHNDLLKFVTPSSANQNVEEEIILDHTIKNINELRYFETKIYESKDFIFHINIKRYIERTIKNIIILKIFIIIFSFIILFYFTCELNVLLFPIESILKKLKLMKSNPTLALEMQEELLNHELKNILINTNMCV</sequence>
<feature type="transmembrane region" description="Helical" evidence="1">
    <location>
        <begin position="80"/>
        <end position="102"/>
    </location>
</feature>
<dbReference type="Proteomes" id="UP000030697">
    <property type="component" value="Unassembled WGS sequence"/>
</dbReference>
<reference evidence="2 3" key="1">
    <citation type="submission" date="2013-02" db="EMBL/GenBank/DDBJ databases">
        <title>The Genome Sequence of Plasmodium falciparum UGT5.1.</title>
        <authorList>
            <consortium name="The Broad Institute Genome Sequencing Platform"/>
            <consortium name="The Broad Institute Genome Sequencing Center for Infectious Disease"/>
            <person name="Neafsey D."/>
            <person name="Cheeseman I."/>
            <person name="Volkman S."/>
            <person name="Adams J."/>
            <person name="Walker B."/>
            <person name="Young S.K."/>
            <person name="Zeng Q."/>
            <person name="Gargeya S."/>
            <person name="Fitzgerald M."/>
            <person name="Haas B."/>
            <person name="Abouelleil A."/>
            <person name="Alvarado L."/>
            <person name="Arachchi H.M."/>
            <person name="Berlin A.M."/>
            <person name="Chapman S.B."/>
            <person name="Dewar J."/>
            <person name="Goldberg J."/>
            <person name="Griggs A."/>
            <person name="Gujja S."/>
            <person name="Hansen M."/>
            <person name="Howarth C."/>
            <person name="Imamovic A."/>
            <person name="Larimer J."/>
            <person name="McCowan C."/>
            <person name="Murphy C."/>
            <person name="Neiman D."/>
            <person name="Pearson M."/>
            <person name="Priest M."/>
            <person name="Roberts A."/>
            <person name="Saif S."/>
            <person name="Shea T."/>
            <person name="Sisk P."/>
            <person name="Sykes S."/>
            <person name="Wortman J."/>
            <person name="Nusbaum C."/>
            <person name="Birren B."/>
        </authorList>
    </citation>
    <scope>NUCLEOTIDE SEQUENCE [LARGE SCALE GENOMIC DNA]</scope>
    <source>
        <strain evidence="2 3">UGT5.1</strain>
    </source>
</reference>
<dbReference type="PANTHER" id="PTHR43336:SF3">
    <property type="entry name" value="GUANYLATE CYCLASE DOMAIN-CONTAINING PROTEIN"/>
    <property type="match status" value="1"/>
</dbReference>
<evidence type="ECO:0000256" key="1">
    <source>
        <dbReference type="SAM" id="Phobius"/>
    </source>
</evidence>
<dbReference type="EMBL" id="KE124723">
    <property type="protein sequence ID" value="EWC74182.1"/>
    <property type="molecule type" value="Genomic_DNA"/>
</dbReference>
<feature type="transmembrane region" description="Helical" evidence="1">
    <location>
        <begin position="223"/>
        <end position="241"/>
    </location>
</feature>
<dbReference type="PANTHER" id="PTHR43336">
    <property type="entry name" value="OXYGEN SENSOR HISTIDINE KINASE RESPONSE REGULATOR DEVS/DOSS"/>
    <property type="match status" value="1"/>
</dbReference>
<evidence type="ECO:0000313" key="2">
    <source>
        <dbReference type="EMBL" id="EWC74182.1"/>
    </source>
</evidence>